<evidence type="ECO:0000313" key="1">
    <source>
        <dbReference type="EMBL" id="RUT02287.1"/>
    </source>
</evidence>
<dbReference type="AlphaFoldDB" id="A0AB37U9X4"/>
<sequence length="46" mass="5108">MVARVINAYSGEISVGNLRMMLNADMLPGDIRANEIIEFAAERIEL</sequence>
<accession>A0AB37U9X4</accession>
<dbReference type="EMBL" id="RSCK01000113">
    <property type="protein sequence ID" value="RUT02287.1"/>
    <property type="molecule type" value="Genomic_DNA"/>
</dbReference>
<dbReference type="Proteomes" id="UP000282574">
    <property type="component" value="Unassembled WGS sequence"/>
</dbReference>
<reference evidence="1 2" key="1">
    <citation type="journal article" date="2019" name="Genome Biol. Evol.">
        <title>Day and night: Metabolic profiles and evolutionary relationships of six axenic non-marine cyanobacteria.</title>
        <authorList>
            <person name="Will S.E."/>
            <person name="Henke P."/>
            <person name="Boedeker C."/>
            <person name="Huang S."/>
            <person name="Brinkmann H."/>
            <person name="Rohde M."/>
            <person name="Jarek M."/>
            <person name="Friedl T."/>
            <person name="Seufert S."/>
            <person name="Schumacher M."/>
            <person name="Overmann J."/>
            <person name="Neumann-Schaal M."/>
            <person name="Petersen J."/>
        </authorList>
    </citation>
    <scope>NUCLEOTIDE SEQUENCE [LARGE SCALE GENOMIC DNA]</scope>
    <source>
        <strain evidence="1 2">SAG 39.79</strain>
    </source>
</reference>
<evidence type="ECO:0000313" key="2">
    <source>
        <dbReference type="Proteomes" id="UP000282574"/>
    </source>
</evidence>
<gene>
    <name evidence="1" type="ORF">DSM107010_63260</name>
</gene>
<organism evidence="1 2">
    <name type="scientific">Chroococcidiopsis cubana SAG 39.79</name>
    <dbReference type="NCBI Taxonomy" id="388085"/>
    <lineage>
        <taxon>Bacteria</taxon>
        <taxon>Bacillati</taxon>
        <taxon>Cyanobacteriota</taxon>
        <taxon>Cyanophyceae</taxon>
        <taxon>Chroococcidiopsidales</taxon>
        <taxon>Chroococcidiopsidaceae</taxon>
        <taxon>Chroococcidiopsis</taxon>
    </lineage>
</organism>
<protein>
    <submittedName>
        <fullName evidence="1">Uncharacterized protein</fullName>
    </submittedName>
</protein>
<name>A0AB37U9X4_9CYAN</name>
<proteinExistence type="predicted"/>
<keyword evidence="2" id="KW-1185">Reference proteome</keyword>
<comment type="caution">
    <text evidence="1">The sequence shown here is derived from an EMBL/GenBank/DDBJ whole genome shotgun (WGS) entry which is preliminary data.</text>
</comment>